<keyword evidence="2 3" id="KW-0413">Isomerase</keyword>
<dbReference type="InterPro" id="IPR007400">
    <property type="entry name" value="PrpF-like"/>
</dbReference>
<reference evidence="4" key="1">
    <citation type="submission" date="2018-09" db="EMBL/GenBank/DDBJ databases">
        <title>Paracoccus onubensis nov. sp. a moderate halophilic bacterium isolated from Gruta de las Maravillas (Aracena, Spain).</title>
        <authorList>
            <person name="Jurado V."/>
            <person name="Gutierrez-Patricio S."/>
            <person name="Gonzalez-Pimentel J.L."/>
            <person name="Miller A.Z."/>
            <person name="Laiz L."/>
            <person name="Saiz-Jimenez C."/>
        </authorList>
    </citation>
    <scope>NUCLEOTIDE SEQUENCE [LARGE SCALE GENOMIC DNA]</scope>
    <source>
        <strain evidence="4">DSM 26381</strain>
    </source>
</reference>
<evidence type="ECO:0000313" key="4">
    <source>
        <dbReference type="Proteomes" id="UP000283587"/>
    </source>
</evidence>
<dbReference type="GO" id="GO:0016853">
    <property type="term" value="F:isomerase activity"/>
    <property type="evidence" value="ECO:0007669"/>
    <property type="project" value="UniProtKB-KW"/>
</dbReference>
<dbReference type="InterPro" id="IPR047687">
    <property type="entry name" value="OMA_tautomer-like"/>
</dbReference>
<evidence type="ECO:0000256" key="2">
    <source>
        <dbReference type="ARBA" id="ARBA00023235"/>
    </source>
</evidence>
<comment type="caution">
    <text evidence="3">The sequence shown here is derived from an EMBL/GenBank/DDBJ whole genome shotgun (WGS) entry which is preliminary data.</text>
</comment>
<dbReference type="PANTHER" id="PTHR43709">
    <property type="entry name" value="ACONITATE ISOMERASE-RELATED"/>
    <property type="match status" value="1"/>
</dbReference>
<dbReference type="EMBL" id="QZEW01000067">
    <property type="protein sequence ID" value="RJL09337.1"/>
    <property type="molecule type" value="Genomic_DNA"/>
</dbReference>
<accession>A0A419A481</accession>
<organism evidence="3 4">
    <name type="scientific">Paracoccus siganidrum</name>
    <dbReference type="NCBI Taxonomy" id="1276757"/>
    <lineage>
        <taxon>Bacteria</taxon>
        <taxon>Pseudomonadati</taxon>
        <taxon>Pseudomonadota</taxon>
        <taxon>Alphaproteobacteria</taxon>
        <taxon>Rhodobacterales</taxon>
        <taxon>Paracoccaceae</taxon>
        <taxon>Paracoccus</taxon>
    </lineage>
</organism>
<name>A0A419A481_9RHOB</name>
<dbReference type="EC" id="5.3.2.8" evidence="3"/>
<dbReference type="AlphaFoldDB" id="A0A419A481"/>
<evidence type="ECO:0000313" key="3">
    <source>
        <dbReference type="EMBL" id="RJL09337.1"/>
    </source>
</evidence>
<protein>
    <submittedName>
        <fullName evidence="3">4-oxalomesaconate tautomerase</fullName>
        <ecNumber evidence="3">5.3.2.8</ecNumber>
    </submittedName>
</protein>
<dbReference type="Pfam" id="PF04303">
    <property type="entry name" value="PrpF"/>
    <property type="match status" value="1"/>
</dbReference>
<dbReference type="Gene3D" id="3.10.310.10">
    <property type="entry name" value="Diaminopimelate Epimerase, Chain A, domain 1"/>
    <property type="match status" value="2"/>
</dbReference>
<dbReference type="NCBIfam" id="NF033377">
    <property type="entry name" value="OMA_tautomer"/>
    <property type="match status" value="1"/>
</dbReference>
<evidence type="ECO:0000256" key="1">
    <source>
        <dbReference type="ARBA" id="ARBA00007673"/>
    </source>
</evidence>
<dbReference type="OrthoDB" id="9779763at2"/>
<gene>
    <name evidence="3" type="ORF">D3P05_15100</name>
</gene>
<proteinExistence type="inferred from homology"/>
<sequence length="372" mass="38731">MRGGVSMSRQSAIPCILMRGGTSKGPYFVTGDLPPDPAARDRVLLAAMGSPDARQIDGLGGADPLTSKVAMVNRSAREGIDVDYLFAQVSVADAVVDTSPSCGNVLAGVGPFAIERGMVPVTGEETLVTIYNTNTDSRIEAVVRTDGRGVVYDGDTAIDGVPGTAAPVRLNFMDIVGSKTGRLLPTGRLTETIEGVEVTLIDVAVPMMIFRAQDLGKTGHESPAELDADRDFFALMEAMRRIAGERMGLGDVAGRVIPKVAMLAAPRGQGHVAARYFVPHKTHGAFAVTGALCVSSCAMLAGSVSDGLARRPEGDDRLILIEHPAGLIDVALKTRGGGANMEIVSGGVIRTARKLMQGEVFVPGHLLDGGGA</sequence>
<keyword evidence="4" id="KW-1185">Reference proteome</keyword>
<dbReference type="PANTHER" id="PTHR43709:SF2">
    <property type="entry name" value="DUF453 DOMAIN PROTEIN (AFU_ORTHOLOGUE AFUA_6G00360)"/>
    <property type="match status" value="1"/>
</dbReference>
<dbReference type="SUPFAM" id="SSF54506">
    <property type="entry name" value="Diaminopimelate epimerase-like"/>
    <property type="match status" value="2"/>
</dbReference>
<dbReference type="Proteomes" id="UP000283587">
    <property type="component" value="Unassembled WGS sequence"/>
</dbReference>
<comment type="similarity">
    <text evidence="1">Belongs to the PrpF family.</text>
</comment>